<dbReference type="AlphaFoldDB" id="A0A0F9QEF5"/>
<gene>
    <name evidence="2" type="ORF">LCGC14_0728750</name>
</gene>
<protein>
    <submittedName>
        <fullName evidence="2">Uncharacterized protein</fullName>
    </submittedName>
</protein>
<evidence type="ECO:0000256" key="1">
    <source>
        <dbReference type="SAM" id="MobiDB-lite"/>
    </source>
</evidence>
<reference evidence="2" key="1">
    <citation type="journal article" date="2015" name="Nature">
        <title>Complex archaea that bridge the gap between prokaryotes and eukaryotes.</title>
        <authorList>
            <person name="Spang A."/>
            <person name="Saw J.H."/>
            <person name="Jorgensen S.L."/>
            <person name="Zaremba-Niedzwiedzka K."/>
            <person name="Martijn J."/>
            <person name="Lind A.E."/>
            <person name="van Eijk R."/>
            <person name="Schleper C."/>
            <person name="Guy L."/>
            <person name="Ettema T.J."/>
        </authorList>
    </citation>
    <scope>NUCLEOTIDE SEQUENCE</scope>
</reference>
<accession>A0A0F9QEF5</accession>
<organism evidence="2">
    <name type="scientific">marine sediment metagenome</name>
    <dbReference type="NCBI Taxonomy" id="412755"/>
    <lineage>
        <taxon>unclassified sequences</taxon>
        <taxon>metagenomes</taxon>
        <taxon>ecological metagenomes</taxon>
    </lineage>
</organism>
<feature type="region of interest" description="Disordered" evidence="1">
    <location>
        <begin position="30"/>
        <end position="55"/>
    </location>
</feature>
<sequence>MNPERIKMIHCTAAEGQKFQLEATKYDKQIRKLGPSPLRTKGTPKKKKADAKAKA</sequence>
<name>A0A0F9QEF5_9ZZZZ</name>
<comment type="caution">
    <text evidence="2">The sequence shown here is derived from an EMBL/GenBank/DDBJ whole genome shotgun (WGS) entry which is preliminary data.</text>
</comment>
<evidence type="ECO:0000313" key="2">
    <source>
        <dbReference type="EMBL" id="KKN40899.1"/>
    </source>
</evidence>
<dbReference type="EMBL" id="LAZR01001680">
    <property type="protein sequence ID" value="KKN40899.1"/>
    <property type="molecule type" value="Genomic_DNA"/>
</dbReference>
<proteinExistence type="predicted"/>